<accession>A0A1F5ZWL1</accession>
<keyword evidence="2" id="KW-0472">Membrane</keyword>
<dbReference type="STRING" id="1798383.A3D78_01500"/>
<keyword evidence="2" id="KW-1133">Transmembrane helix</keyword>
<evidence type="ECO:0000256" key="2">
    <source>
        <dbReference type="SAM" id="Phobius"/>
    </source>
</evidence>
<feature type="transmembrane region" description="Helical" evidence="2">
    <location>
        <begin position="25"/>
        <end position="48"/>
    </location>
</feature>
<keyword evidence="1" id="KW-0175">Coiled coil</keyword>
<dbReference type="EMBL" id="MFJM01000053">
    <property type="protein sequence ID" value="OGG16753.1"/>
    <property type="molecule type" value="Genomic_DNA"/>
</dbReference>
<keyword evidence="2" id="KW-0812">Transmembrane</keyword>
<gene>
    <name evidence="3" type="ORF">A3D78_01500</name>
</gene>
<organism evidence="3 4">
    <name type="scientific">Candidatus Gottesmanbacteria bacterium RIFCSPHIGHO2_02_FULL_39_14</name>
    <dbReference type="NCBI Taxonomy" id="1798383"/>
    <lineage>
        <taxon>Bacteria</taxon>
        <taxon>Candidatus Gottesmaniibacteriota</taxon>
    </lineage>
</organism>
<feature type="coiled-coil region" evidence="1">
    <location>
        <begin position="48"/>
        <end position="75"/>
    </location>
</feature>
<dbReference type="Proteomes" id="UP000176253">
    <property type="component" value="Unassembled WGS sequence"/>
</dbReference>
<evidence type="ECO:0000256" key="1">
    <source>
        <dbReference type="SAM" id="Coils"/>
    </source>
</evidence>
<protein>
    <recommendedName>
        <fullName evidence="5">PilN domain-containing protein</fullName>
    </recommendedName>
</protein>
<evidence type="ECO:0000313" key="4">
    <source>
        <dbReference type="Proteomes" id="UP000176253"/>
    </source>
</evidence>
<name>A0A1F5ZWL1_9BACT</name>
<dbReference type="AlphaFoldDB" id="A0A1F5ZWL1"/>
<reference evidence="3 4" key="1">
    <citation type="journal article" date="2016" name="Nat. Commun.">
        <title>Thousands of microbial genomes shed light on interconnected biogeochemical processes in an aquifer system.</title>
        <authorList>
            <person name="Anantharaman K."/>
            <person name="Brown C.T."/>
            <person name="Hug L.A."/>
            <person name="Sharon I."/>
            <person name="Castelle C.J."/>
            <person name="Probst A.J."/>
            <person name="Thomas B.C."/>
            <person name="Singh A."/>
            <person name="Wilkins M.J."/>
            <person name="Karaoz U."/>
            <person name="Brodie E.L."/>
            <person name="Williams K.H."/>
            <person name="Hubbard S.S."/>
            <person name="Banfield J.F."/>
        </authorList>
    </citation>
    <scope>NUCLEOTIDE SEQUENCE [LARGE SCALE GENOMIC DNA]</scope>
</reference>
<evidence type="ECO:0000313" key="3">
    <source>
        <dbReference type="EMBL" id="OGG16753.1"/>
    </source>
</evidence>
<evidence type="ECO:0008006" key="5">
    <source>
        <dbReference type="Google" id="ProtNLM"/>
    </source>
</evidence>
<sequence>MNKKSINLLIIAEPEPYYLTRLKKISTWVSAILVSIFLITYIVSLIYIQANNKDYQQMKKQYEELEKDIQKTKSTESIYLTTIGILDTIKKIKASDNLIIINTLPLIYNNRNEGTNIIISSIDNQGPVSFSVKSESIETLENFIEELNQLENNGNFTNIQAAGIIRETDGSYNLSVNLNANKPRNEKS</sequence>
<feature type="coiled-coil region" evidence="1">
    <location>
        <begin position="133"/>
        <end position="160"/>
    </location>
</feature>
<proteinExistence type="predicted"/>
<comment type="caution">
    <text evidence="3">The sequence shown here is derived from an EMBL/GenBank/DDBJ whole genome shotgun (WGS) entry which is preliminary data.</text>
</comment>